<protein>
    <submittedName>
        <fullName evidence="1">Uncharacterized protein</fullName>
    </submittedName>
</protein>
<keyword evidence="2" id="KW-1185">Reference proteome</keyword>
<sequence>MAVQQEIKDLIYTYYPKGLSIGDQYASSKEYHSRRQKIDEAIASKSLMSKWKSFKEKFEKLITDRSYSLSDYSFGGGSPSFHVSVSPNAFMETDNNVLVFTIAISVISDFWAYRFIDRTDTAWEARYSPASEKERELLSQVGQIMKETFPGHRLLEEKYLSEAYDDVESSIGLKRSPSVFDLLFVDHDN</sequence>
<reference evidence="2" key="1">
    <citation type="journal article" date="2019" name="Int. J. Syst. Evol. Microbiol.">
        <title>The Global Catalogue of Microorganisms (GCM) 10K type strain sequencing project: providing services to taxonomists for standard genome sequencing and annotation.</title>
        <authorList>
            <consortium name="The Broad Institute Genomics Platform"/>
            <consortium name="The Broad Institute Genome Sequencing Center for Infectious Disease"/>
            <person name="Wu L."/>
            <person name="Ma J."/>
        </authorList>
    </citation>
    <scope>NUCLEOTIDE SEQUENCE [LARGE SCALE GENOMIC DNA]</scope>
    <source>
        <strain evidence="2">CGMCC 1.15342</strain>
    </source>
</reference>
<dbReference type="Proteomes" id="UP000597338">
    <property type="component" value="Unassembled WGS sequence"/>
</dbReference>
<gene>
    <name evidence="1" type="ORF">GCM10011386_02800</name>
</gene>
<accession>A0ABQ1KZL7</accession>
<proteinExistence type="predicted"/>
<comment type="caution">
    <text evidence="1">The sequence shown here is derived from an EMBL/GenBank/DDBJ whole genome shotgun (WGS) entry which is preliminary data.</text>
</comment>
<organism evidence="1 2">
    <name type="scientific">Parapedobacter defluvii</name>
    <dbReference type="NCBI Taxonomy" id="2045106"/>
    <lineage>
        <taxon>Bacteria</taxon>
        <taxon>Pseudomonadati</taxon>
        <taxon>Bacteroidota</taxon>
        <taxon>Sphingobacteriia</taxon>
        <taxon>Sphingobacteriales</taxon>
        <taxon>Sphingobacteriaceae</taxon>
        <taxon>Parapedobacter</taxon>
    </lineage>
</organism>
<evidence type="ECO:0000313" key="1">
    <source>
        <dbReference type="EMBL" id="GGC14518.1"/>
    </source>
</evidence>
<dbReference type="EMBL" id="BMIK01000001">
    <property type="protein sequence ID" value="GGC14518.1"/>
    <property type="molecule type" value="Genomic_DNA"/>
</dbReference>
<name>A0ABQ1KZL7_9SPHI</name>
<evidence type="ECO:0000313" key="2">
    <source>
        <dbReference type="Proteomes" id="UP000597338"/>
    </source>
</evidence>